<proteinExistence type="predicted"/>
<keyword evidence="2" id="KW-1185">Reference proteome</keyword>
<protein>
    <submittedName>
        <fullName evidence="1">Uncharacterized protein</fullName>
    </submittedName>
</protein>
<evidence type="ECO:0000313" key="1">
    <source>
        <dbReference type="EMBL" id="WYN04995.1"/>
    </source>
</evidence>
<gene>
    <name evidence="1" type="ORF">ISREJYDI_CDS0031</name>
</gene>
<accession>A0AAX4MW56</accession>
<name>A0AAX4MW56_9CAUD</name>
<evidence type="ECO:0000313" key="2">
    <source>
        <dbReference type="Proteomes" id="UP001447006"/>
    </source>
</evidence>
<dbReference type="Proteomes" id="UP001447006">
    <property type="component" value="Segment"/>
</dbReference>
<organism evidence="1 2">
    <name type="scientific">Pseudomonas phage UNO-G1W1</name>
    <dbReference type="NCBI Taxonomy" id="3136609"/>
    <lineage>
        <taxon>Viruses</taxon>
        <taxon>Duplodnaviria</taxon>
        <taxon>Heunggongvirae</taxon>
        <taxon>Uroviricota</taxon>
        <taxon>Caudoviricetes</taxon>
        <taxon>Vandenendeviridae</taxon>
        <taxon>Gorskivirinae</taxon>
        <taxon>Omahavirus</taxon>
        <taxon>Omahavirus UNOG1W1</taxon>
    </lineage>
</organism>
<reference evidence="1 2" key="1">
    <citation type="submission" date="2024-03" db="EMBL/GenBank/DDBJ databases">
        <title>Complete Genome Sequence of a Pseudomonas fluorescens Bacteriophage UNO-G1W1 isolated from freshwater ice in Nebraska.</title>
        <authorList>
            <person name="Neville A.J."/>
            <person name="Schulze T.T."/>
            <person name="Davis P.H."/>
        </authorList>
    </citation>
    <scope>NUCLEOTIDE SEQUENCE [LARGE SCALE GENOMIC DNA]</scope>
</reference>
<dbReference type="EMBL" id="PP551948">
    <property type="protein sequence ID" value="WYN04995.1"/>
    <property type="molecule type" value="Genomic_DNA"/>
</dbReference>
<sequence length="72" mass="8098">MHKLCPGCNKPMIDGQAFNGLLKCHWDCQDVVREQMGQEEADALIQKNINLRLLQDGITPAHPLFERLGGKL</sequence>